<sequence>MSRGVRVLGVLAVAVLVGVGVSAPAQGRSGGLWNSNDSWYEGYSRIFGGSNANMPSYYSDKISAIRNYDSVAWVLFDDKYYEDRRFCIRPGESVPDLGAPQWKFNDKTSSVLRLTTASCAGYPAFYTIG</sequence>
<evidence type="ECO:0000313" key="1">
    <source>
        <dbReference type="EMBL" id="GIH27267.1"/>
    </source>
</evidence>
<proteinExistence type="predicted"/>
<dbReference type="Gene3D" id="2.60.20.10">
    <property type="entry name" value="Crystallins"/>
    <property type="match status" value="1"/>
</dbReference>
<dbReference type="EMBL" id="BOOA01000052">
    <property type="protein sequence ID" value="GIH27267.1"/>
    <property type="molecule type" value="Genomic_DNA"/>
</dbReference>
<accession>A0A919QJD7</accession>
<keyword evidence="2" id="KW-1185">Reference proteome</keyword>
<name>A0A919QJD7_9ACTN</name>
<dbReference type="Proteomes" id="UP000640052">
    <property type="component" value="Unassembled WGS sequence"/>
</dbReference>
<gene>
    <name evidence="1" type="ORF">Aph01nite_55770</name>
</gene>
<comment type="caution">
    <text evidence="1">The sequence shown here is derived from an EMBL/GenBank/DDBJ whole genome shotgun (WGS) entry which is preliminary data.</text>
</comment>
<evidence type="ECO:0000313" key="2">
    <source>
        <dbReference type="Proteomes" id="UP000640052"/>
    </source>
</evidence>
<protein>
    <submittedName>
        <fullName evidence="1">Uncharacterized protein</fullName>
    </submittedName>
</protein>
<dbReference type="SUPFAM" id="SSF49695">
    <property type="entry name" value="gamma-Crystallin-like"/>
    <property type="match status" value="1"/>
</dbReference>
<organism evidence="1 2">
    <name type="scientific">Acrocarpospora phusangensis</name>
    <dbReference type="NCBI Taxonomy" id="1070424"/>
    <lineage>
        <taxon>Bacteria</taxon>
        <taxon>Bacillati</taxon>
        <taxon>Actinomycetota</taxon>
        <taxon>Actinomycetes</taxon>
        <taxon>Streptosporangiales</taxon>
        <taxon>Streptosporangiaceae</taxon>
        <taxon>Acrocarpospora</taxon>
    </lineage>
</organism>
<dbReference type="InterPro" id="IPR011024">
    <property type="entry name" value="G_crystallin-like"/>
</dbReference>
<reference evidence="1" key="1">
    <citation type="submission" date="2021-01" db="EMBL/GenBank/DDBJ databases">
        <title>Whole genome shotgun sequence of Acrocarpospora phusangensis NBRC 108782.</title>
        <authorList>
            <person name="Komaki H."/>
            <person name="Tamura T."/>
        </authorList>
    </citation>
    <scope>NUCLEOTIDE SEQUENCE</scope>
    <source>
        <strain evidence="1">NBRC 108782</strain>
    </source>
</reference>
<dbReference type="AlphaFoldDB" id="A0A919QJD7"/>